<keyword evidence="1" id="KW-0614">Plasmid</keyword>
<keyword evidence="1" id="KW-0482">Metalloprotease</keyword>
<reference evidence="1" key="1">
    <citation type="submission" date="2020-04" db="EMBL/GenBank/DDBJ databases">
        <title>A novel bacterium ('Candidatus Sarcina troglodytae' sp. nov.) linked to a protracted, uniformly lethal epizootic among sanctuary western chimpanzees (Pan troglodytes verus) in Sierra Leone.</title>
        <authorList>
            <person name="Owens L.A."/>
            <person name="Colitti B."/>
            <person name="Hirji I."/>
            <person name="Pizaro A."/>
            <person name="Jaffe J.E."/>
            <person name="Moittie S."/>
            <person name="Bishop-Lilly K.A."/>
            <person name="Estrella L.A."/>
            <person name="Voegtly L.J."/>
            <person name="Kuhn J.H."/>
            <person name="Suen G."/>
            <person name="Deblois C.L."/>
            <person name="Dunn C."/>
            <person name="Juan-Salles C."/>
            <person name="Goldberg T.L."/>
        </authorList>
    </citation>
    <scope>NUCLEOTIDE SEQUENCE</scope>
    <source>
        <strain evidence="1">JB2</strain>
    </source>
</reference>
<gene>
    <name evidence="1" type="ORF">HH195_12145</name>
</gene>
<organism evidence="1 2">
    <name type="scientific">Candidatus Sarcina troglodytae</name>
    <dbReference type="NCBI Taxonomy" id="2726954"/>
    <lineage>
        <taxon>Bacteria</taxon>
        <taxon>Bacillati</taxon>
        <taxon>Bacillota</taxon>
        <taxon>Clostridia</taxon>
        <taxon>Eubacteriales</taxon>
        <taxon>Clostridiaceae</taxon>
        <taxon>Sarcina</taxon>
    </lineage>
</organism>
<geneLocation type="plasmid" evidence="1 2">
    <name>p4</name>
</geneLocation>
<keyword evidence="1" id="KW-0378">Hydrolase</keyword>
<evidence type="ECO:0000313" key="1">
    <source>
        <dbReference type="EMBL" id="QPJ86716.1"/>
    </source>
</evidence>
<evidence type="ECO:0000313" key="2">
    <source>
        <dbReference type="Proteomes" id="UP000594603"/>
    </source>
</evidence>
<dbReference type="EMBL" id="CP051758">
    <property type="protein sequence ID" value="QPJ86716.1"/>
    <property type="molecule type" value="Genomic_DNA"/>
</dbReference>
<keyword evidence="2" id="KW-1185">Reference proteome</keyword>
<protein>
    <submittedName>
        <fullName evidence="1">CPBP family intramembrane metalloprotease</fullName>
    </submittedName>
</protein>
<name>A0ACD1BGX5_9CLOT</name>
<keyword evidence="1" id="KW-0645">Protease</keyword>
<proteinExistence type="predicted"/>
<accession>A0ACD1BGX5</accession>
<sequence>MTIIEFMQLILNCIFQILLFSLIPFIWWKITKVEEKFLKWVGLKKPKLKGSILLLFTCVIMSFSFAVIDSYIGNISNLAESQNITVNSFKGLGFYAVIPAFMQNFFQNGVSEELLFRGFFSKRFISKLGFKTGNLLQASIFGILHVIPMALMGVADNAYPLILLFISIAGSAFLFTYFNEKVFNGSIIPSILLHGIGNFIFTMIIAFS</sequence>
<dbReference type="Proteomes" id="UP000594603">
    <property type="component" value="Plasmid p4"/>
</dbReference>